<gene>
    <name evidence="1" type="ORF">F4559_000607</name>
</gene>
<organism evidence="1 2">
    <name type="scientific">Saccharothrix violaceirubra</name>
    <dbReference type="NCBI Taxonomy" id="413306"/>
    <lineage>
        <taxon>Bacteria</taxon>
        <taxon>Bacillati</taxon>
        <taxon>Actinomycetota</taxon>
        <taxon>Actinomycetes</taxon>
        <taxon>Pseudonocardiales</taxon>
        <taxon>Pseudonocardiaceae</taxon>
        <taxon>Saccharothrix</taxon>
    </lineage>
</organism>
<evidence type="ECO:0000313" key="1">
    <source>
        <dbReference type="EMBL" id="MBB4963248.1"/>
    </source>
</evidence>
<name>A0A7W7SYI5_9PSEU</name>
<evidence type="ECO:0000313" key="2">
    <source>
        <dbReference type="Proteomes" id="UP000542674"/>
    </source>
</evidence>
<dbReference type="RefSeq" id="WP_184666048.1">
    <property type="nucleotide sequence ID" value="NZ_BAABAI010000004.1"/>
</dbReference>
<evidence type="ECO:0008006" key="3">
    <source>
        <dbReference type="Google" id="ProtNLM"/>
    </source>
</evidence>
<dbReference type="EMBL" id="JACHJS010000001">
    <property type="protein sequence ID" value="MBB4963248.1"/>
    <property type="molecule type" value="Genomic_DNA"/>
</dbReference>
<sequence length="284" mass="30789">MNDLEGRLRGAFEHQADQAPPAHTVLAAVGRAPRNTTRWLAAAAVVAAVVVGATALVDRPESVPLGTQPEATRVIDSGYRPTWVPDGYRETKRVIEDGVVTRIWSAEGLPRPTISVTTTRHEPGFPPLPDGMTRGVYLMAPEAWVLAEVENATDQDTVLQRVRTSLHRDPTPFHVPVEVVAGGPVVERTTLYAGRDGHWAVEARVGGRFQVVYSDVEDPAGVVTWLTVKDPSGSWEATSYVVRRGPDRWVRVISAGTLAASEEELAAVADKLVLDPEPDFGWAP</sequence>
<protein>
    <recommendedName>
        <fullName evidence="3">DUF4367 domain-containing protein</fullName>
    </recommendedName>
</protein>
<reference evidence="1 2" key="1">
    <citation type="submission" date="2020-08" db="EMBL/GenBank/DDBJ databases">
        <title>Sequencing the genomes of 1000 actinobacteria strains.</title>
        <authorList>
            <person name="Klenk H.-P."/>
        </authorList>
    </citation>
    <scope>NUCLEOTIDE SEQUENCE [LARGE SCALE GENOMIC DNA]</scope>
    <source>
        <strain evidence="1 2">DSM 45084</strain>
    </source>
</reference>
<dbReference type="AlphaFoldDB" id="A0A7W7SYI5"/>
<accession>A0A7W7SYI5</accession>
<comment type="caution">
    <text evidence="1">The sequence shown here is derived from an EMBL/GenBank/DDBJ whole genome shotgun (WGS) entry which is preliminary data.</text>
</comment>
<proteinExistence type="predicted"/>
<dbReference type="Proteomes" id="UP000542674">
    <property type="component" value="Unassembled WGS sequence"/>
</dbReference>
<keyword evidence="2" id="KW-1185">Reference proteome</keyword>